<name>A0A1G2TFN7_9BACT</name>
<proteinExistence type="predicted"/>
<evidence type="ECO:0000313" key="2">
    <source>
        <dbReference type="Proteomes" id="UP000178175"/>
    </source>
</evidence>
<dbReference type="AlphaFoldDB" id="A0A1G2TFN7"/>
<organism evidence="1 2">
    <name type="scientific">Candidatus Zambryskibacteria bacterium RIFCSPHIGHO2_02_FULL_43_14</name>
    <dbReference type="NCBI Taxonomy" id="1802748"/>
    <lineage>
        <taxon>Bacteria</taxon>
        <taxon>Candidatus Zambryskiibacteriota</taxon>
    </lineage>
</organism>
<accession>A0A1G2TFN7</accession>
<reference evidence="1 2" key="1">
    <citation type="journal article" date="2016" name="Nat. Commun.">
        <title>Thousands of microbial genomes shed light on interconnected biogeochemical processes in an aquifer system.</title>
        <authorList>
            <person name="Anantharaman K."/>
            <person name="Brown C.T."/>
            <person name="Hug L.A."/>
            <person name="Sharon I."/>
            <person name="Castelle C.J."/>
            <person name="Probst A.J."/>
            <person name="Thomas B.C."/>
            <person name="Singh A."/>
            <person name="Wilkins M.J."/>
            <person name="Karaoz U."/>
            <person name="Brodie E.L."/>
            <person name="Williams K.H."/>
            <person name="Hubbard S.S."/>
            <person name="Banfield J.F."/>
        </authorList>
    </citation>
    <scope>NUCLEOTIDE SEQUENCE [LARGE SCALE GENOMIC DNA]</scope>
</reference>
<evidence type="ECO:0000313" key="1">
    <source>
        <dbReference type="EMBL" id="OHA96104.1"/>
    </source>
</evidence>
<dbReference type="EMBL" id="MHVR01000011">
    <property type="protein sequence ID" value="OHA96104.1"/>
    <property type="molecule type" value="Genomic_DNA"/>
</dbReference>
<gene>
    <name evidence="1" type="ORF">A3C70_02700</name>
</gene>
<protein>
    <submittedName>
        <fullName evidence="1">Uncharacterized protein</fullName>
    </submittedName>
</protein>
<comment type="caution">
    <text evidence="1">The sequence shown here is derived from an EMBL/GenBank/DDBJ whole genome shotgun (WGS) entry which is preliminary data.</text>
</comment>
<sequence length="64" mass="7516">MQILDTKLQKQVKMVSKRLGLKPSEVVNRAVSSYLGNMKEFADFQKELHLWDVLSAETLRKYKF</sequence>
<dbReference type="Proteomes" id="UP000178175">
    <property type="component" value="Unassembled WGS sequence"/>
</dbReference>